<dbReference type="EC" id="2.1.3.3" evidence="2"/>
<name>A0A8S4ETD8_PLUXY</name>
<dbReference type="GO" id="GO:0042450">
    <property type="term" value="P:L-arginine biosynthetic process via ornithine"/>
    <property type="evidence" value="ECO:0007669"/>
    <property type="project" value="TreeGrafter"/>
</dbReference>
<proteinExistence type="inferred from homology"/>
<dbReference type="AlphaFoldDB" id="A0A8S4ETD8"/>
<comment type="caution">
    <text evidence="4">The sequence shown here is derived from an EMBL/GenBank/DDBJ whole genome shotgun (WGS) entry which is preliminary data.</text>
</comment>
<reference evidence="4" key="1">
    <citation type="submission" date="2020-11" db="EMBL/GenBank/DDBJ databases">
        <authorList>
            <person name="Whiteford S."/>
        </authorList>
    </citation>
    <scope>NUCLEOTIDE SEQUENCE</scope>
</reference>
<dbReference type="GO" id="GO:0016597">
    <property type="term" value="F:amino acid binding"/>
    <property type="evidence" value="ECO:0007669"/>
    <property type="project" value="InterPro"/>
</dbReference>
<sequence>MFSVLKCRGLPRLGKYYRNRTVSSCPRKPQHLICFLQWNEDMVMNIVSSAITLKESCKSTHFQRWDVLENCKVTILKEVNEPILSQAVSKAATMLGAYDNTIWEHVEWGNDYTGRVLSTMTDIIFVSTLTHACVQRLAARASVPVVCMRSRTHASVQALATVMSVVEDFGCMRGLTVSYLGPPHPVLNSYLLLCPMLGANIKFKCCCQNKPISPLLYKESEKMVETTQTISRSCTAIPELIGGANVIIAGSRGDRDTHPELTVREKDITRNASKQWIFIHSDLRGLNPDDTLVTHTNTRTFNTFNNYQYIAAALMAFTVKNFKF</sequence>
<keyword evidence="3" id="KW-0808">Transferase</keyword>
<comment type="similarity">
    <text evidence="1">Belongs to the aspartate/ornithine carbamoyltransferase superfamily. OTCase family.</text>
</comment>
<dbReference type="GO" id="GO:0019240">
    <property type="term" value="P:citrulline biosynthetic process"/>
    <property type="evidence" value="ECO:0007669"/>
    <property type="project" value="TreeGrafter"/>
</dbReference>
<dbReference type="PANTHER" id="PTHR45753:SF3">
    <property type="entry name" value="ORNITHINE TRANSCARBAMYLASE, MITOCHONDRIAL"/>
    <property type="match status" value="1"/>
</dbReference>
<dbReference type="SUPFAM" id="SSF53671">
    <property type="entry name" value="Aspartate/ornithine carbamoyltransferase"/>
    <property type="match status" value="1"/>
</dbReference>
<accession>A0A8S4ETD8</accession>
<dbReference type="GO" id="GO:0004585">
    <property type="term" value="F:ornithine carbamoyltransferase activity"/>
    <property type="evidence" value="ECO:0007669"/>
    <property type="project" value="UniProtKB-EC"/>
</dbReference>
<gene>
    <name evidence="4" type="ORF">PLXY2_LOCUS6601</name>
</gene>
<dbReference type="Gene3D" id="3.40.50.1370">
    <property type="entry name" value="Aspartate/ornithine carbamoyltransferase"/>
    <property type="match status" value="2"/>
</dbReference>
<evidence type="ECO:0000313" key="5">
    <source>
        <dbReference type="Proteomes" id="UP000653454"/>
    </source>
</evidence>
<evidence type="ECO:0000313" key="4">
    <source>
        <dbReference type="EMBL" id="CAG9118921.1"/>
    </source>
</evidence>
<dbReference type="Proteomes" id="UP000653454">
    <property type="component" value="Unassembled WGS sequence"/>
</dbReference>
<dbReference type="PANTHER" id="PTHR45753">
    <property type="entry name" value="ORNITHINE CARBAMOYLTRANSFERASE, MITOCHONDRIAL"/>
    <property type="match status" value="1"/>
</dbReference>
<protein>
    <recommendedName>
        <fullName evidence="2">ornithine carbamoyltransferase</fullName>
        <ecNumber evidence="2">2.1.3.3</ecNumber>
    </recommendedName>
</protein>
<evidence type="ECO:0000256" key="1">
    <source>
        <dbReference type="ARBA" id="ARBA00007805"/>
    </source>
</evidence>
<dbReference type="InterPro" id="IPR036901">
    <property type="entry name" value="Asp/Orn_carbamoylTrfase_sf"/>
</dbReference>
<evidence type="ECO:0000256" key="2">
    <source>
        <dbReference type="ARBA" id="ARBA00013007"/>
    </source>
</evidence>
<organism evidence="4 5">
    <name type="scientific">Plutella xylostella</name>
    <name type="common">Diamondback moth</name>
    <name type="synonym">Plutella maculipennis</name>
    <dbReference type="NCBI Taxonomy" id="51655"/>
    <lineage>
        <taxon>Eukaryota</taxon>
        <taxon>Metazoa</taxon>
        <taxon>Ecdysozoa</taxon>
        <taxon>Arthropoda</taxon>
        <taxon>Hexapoda</taxon>
        <taxon>Insecta</taxon>
        <taxon>Pterygota</taxon>
        <taxon>Neoptera</taxon>
        <taxon>Endopterygota</taxon>
        <taxon>Lepidoptera</taxon>
        <taxon>Glossata</taxon>
        <taxon>Ditrysia</taxon>
        <taxon>Yponomeutoidea</taxon>
        <taxon>Plutellidae</taxon>
        <taxon>Plutella</taxon>
    </lineage>
</organism>
<dbReference type="EMBL" id="CAJHNJ030000021">
    <property type="protein sequence ID" value="CAG9118921.1"/>
    <property type="molecule type" value="Genomic_DNA"/>
</dbReference>
<keyword evidence="5" id="KW-1185">Reference proteome</keyword>
<evidence type="ECO:0000256" key="3">
    <source>
        <dbReference type="ARBA" id="ARBA00022679"/>
    </source>
</evidence>